<evidence type="ECO:0000313" key="2">
    <source>
        <dbReference type="EMBL" id="TXE24291.1"/>
    </source>
</evidence>
<gene>
    <name evidence="2" type="ORF">FOT62_24850</name>
</gene>
<sequence>MNVRLTAVREQTKKTIELAIKRIQQGTSRIVEKRTKLSIAAVAREAGVSNATIHNRYPDLANKIRELMHDTHKSKSLARQRSLQECSAKLTQARKEIEQLKSELAKSQSINLRLMKENELLLNSGIVN</sequence>
<protein>
    <submittedName>
        <fullName evidence="2">TetR family transcriptional regulator</fullName>
    </submittedName>
</protein>
<organism evidence="2 3">
    <name type="scientific">Serratia marcescens</name>
    <dbReference type="NCBI Taxonomy" id="615"/>
    <lineage>
        <taxon>Bacteria</taxon>
        <taxon>Pseudomonadati</taxon>
        <taxon>Pseudomonadota</taxon>
        <taxon>Gammaproteobacteria</taxon>
        <taxon>Enterobacterales</taxon>
        <taxon>Yersiniaceae</taxon>
        <taxon>Serratia</taxon>
    </lineage>
</organism>
<proteinExistence type="predicted"/>
<dbReference type="Proteomes" id="UP000321126">
    <property type="component" value="Unassembled WGS sequence"/>
</dbReference>
<dbReference type="AlphaFoldDB" id="A0A5C7BJ92"/>
<dbReference type="RefSeq" id="WP_147882810.1">
    <property type="nucleotide sequence ID" value="NZ_VOUQ01000035.1"/>
</dbReference>
<reference evidence="2 3" key="1">
    <citation type="submission" date="2019-07" db="EMBL/GenBank/DDBJ databases">
        <title>Serratia strains were isolated from fresh produce.</title>
        <authorList>
            <person name="Cho G.-S."/>
            <person name="Stein M."/>
            <person name="Lee W."/>
            <person name="Suh S.H."/>
            <person name="Franz C.M.A.P."/>
        </authorList>
    </citation>
    <scope>NUCLEOTIDE SEQUENCE [LARGE SCALE GENOMIC DNA]</scope>
    <source>
        <strain evidence="2 3">S16</strain>
    </source>
</reference>
<evidence type="ECO:0000256" key="1">
    <source>
        <dbReference type="SAM" id="Coils"/>
    </source>
</evidence>
<name>A0A5C7BJ92_SERMA</name>
<evidence type="ECO:0000313" key="3">
    <source>
        <dbReference type="Proteomes" id="UP000321126"/>
    </source>
</evidence>
<keyword evidence="1" id="KW-0175">Coiled coil</keyword>
<accession>A0A5C7BJ92</accession>
<dbReference type="Gene3D" id="1.10.357.10">
    <property type="entry name" value="Tetracycline Repressor, domain 2"/>
    <property type="match status" value="1"/>
</dbReference>
<comment type="caution">
    <text evidence="2">The sequence shown here is derived from an EMBL/GenBank/DDBJ whole genome shotgun (WGS) entry which is preliminary data.</text>
</comment>
<feature type="coiled-coil region" evidence="1">
    <location>
        <begin position="83"/>
        <end position="117"/>
    </location>
</feature>
<dbReference type="EMBL" id="VOUQ01000035">
    <property type="protein sequence ID" value="TXE24291.1"/>
    <property type="molecule type" value="Genomic_DNA"/>
</dbReference>